<dbReference type="OrthoDB" id="9794782at2"/>
<evidence type="ECO:0000313" key="4">
    <source>
        <dbReference type="EMBL" id="SNR66365.1"/>
    </source>
</evidence>
<comment type="similarity">
    <text evidence="1">Belongs to the universal stress protein A family.</text>
</comment>
<name>A0A238Y584_9BACT</name>
<evidence type="ECO:0000256" key="1">
    <source>
        <dbReference type="ARBA" id="ARBA00008791"/>
    </source>
</evidence>
<dbReference type="PRINTS" id="PR01438">
    <property type="entry name" value="UNVRSLSTRESS"/>
</dbReference>
<dbReference type="RefSeq" id="WP_089322481.1">
    <property type="nucleotide sequence ID" value="NZ_FZOB01000002.1"/>
</dbReference>
<keyword evidence="2" id="KW-0472">Membrane</keyword>
<sequence>MGFRKILVALDGYPASLGAFKKAVEIAKTYGAEVVALQVEEDVPLLPAEKMMEAHIDELVTSRPLDVAKEYGKMAGIEIKVIKKVGEPVAGIILETAEEEGVDLIILGDSRKSGFEKLYLGSVSQSVMENAKCPVMVIKKGWMNISDLVKLAKEVEEKPEEIVEEEKPVYDPQVIKENFKFSGTLFLILSVVYFFAATIASKPFKDIAAYEILGLPFAVWCGLFLVVAGIVLTRIYINRVGGEGA</sequence>
<keyword evidence="2" id="KW-1133">Transmembrane helix</keyword>
<reference evidence="5" key="1">
    <citation type="submission" date="2017-06" db="EMBL/GenBank/DDBJ databases">
        <authorList>
            <person name="Varghese N."/>
            <person name="Submissions S."/>
        </authorList>
    </citation>
    <scope>NUCLEOTIDE SEQUENCE [LARGE SCALE GENOMIC DNA]</scope>
    <source>
        <strain evidence="5">DSM 15668</strain>
    </source>
</reference>
<evidence type="ECO:0000256" key="2">
    <source>
        <dbReference type="SAM" id="Phobius"/>
    </source>
</evidence>
<evidence type="ECO:0000313" key="5">
    <source>
        <dbReference type="Proteomes" id="UP000198405"/>
    </source>
</evidence>
<gene>
    <name evidence="4" type="ORF">SAMN06265340_102133</name>
</gene>
<dbReference type="InterPro" id="IPR006015">
    <property type="entry name" value="Universal_stress_UspA"/>
</dbReference>
<evidence type="ECO:0000259" key="3">
    <source>
        <dbReference type="Pfam" id="PF00582"/>
    </source>
</evidence>
<dbReference type="EMBL" id="FZOB01000002">
    <property type="protein sequence ID" value="SNR66365.1"/>
    <property type="molecule type" value="Genomic_DNA"/>
</dbReference>
<dbReference type="Gene3D" id="3.40.50.620">
    <property type="entry name" value="HUPs"/>
    <property type="match status" value="1"/>
</dbReference>
<organism evidence="4 5">
    <name type="scientific">Desulfurobacterium atlanticum</name>
    <dbReference type="NCBI Taxonomy" id="240169"/>
    <lineage>
        <taxon>Bacteria</taxon>
        <taxon>Pseudomonadati</taxon>
        <taxon>Aquificota</taxon>
        <taxon>Aquificia</taxon>
        <taxon>Desulfurobacteriales</taxon>
        <taxon>Desulfurobacteriaceae</taxon>
        <taxon>Desulfurobacterium</taxon>
    </lineage>
</organism>
<dbReference type="Proteomes" id="UP000198405">
    <property type="component" value="Unassembled WGS sequence"/>
</dbReference>
<feature type="transmembrane region" description="Helical" evidence="2">
    <location>
        <begin position="181"/>
        <end position="200"/>
    </location>
</feature>
<dbReference type="AlphaFoldDB" id="A0A238Y584"/>
<dbReference type="CDD" id="cd00293">
    <property type="entry name" value="USP-like"/>
    <property type="match status" value="1"/>
</dbReference>
<feature type="domain" description="UspA" evidence="3">
    <location>
        <begin position="3"/>
        <end position="139"/>
    </location>
</feature>
<dbReference type="Pfam" id="PF00582">
    <property type="entry name" value="Usp"/>
    <property type="match status" value="1"/>
</dbReference>
<dbReference type="InterPro" id="IPR014729">
    <property type="entry name" value="Rossmann-like_a/b/a_fold"/>
</dbReference>
<dbReference type="PANTHER" id="PTHR46268">
    <property type="entry name" value="STRESS RESPONSE PROTEIN NHAX"/>
    <property type="match status" value="1"/>
</dbReference>
<protein>
    <submittedName>
        <fullName evidence="4">Nucleotide-binding universal stress protein, UspA family</fullName>
    </submittedName>
</protein>
<dbReference type="PANTHER" id="PTHR46268:SF6">
    <property type="entry name" value="UNIVERSAL STRESS PROTEIN UP12"/>
    <property type="match status" value="1"/>
</dbReference>
<proteinExistence type="inferred from homology"/>
<keyword evidence="2" id="KW-0812">Transmembrane</keyword>
<dbReference type="InterPro" id="IPR006016">
    <property type="entry name" value="UspA"/>
</dbReference>
<keyword evidence="5" id="KW-1185">Reference proteome</keyword>
<dbReference type="SUPFAM" id="SSF52402">
    <property type="entry name" value="Adenine nucleotide alpha hydrolases-like"/>
    <property type="match status" value="1"/>
</dbReference>
<feature type="transmembrane region" description="Helical" evidence="2">
    <location>
        <begin position="212"/>
        <end position="237"/>
    </location>
</feature>
<accession>A0A238Y584</accession>